<feature type="region of interest" description="Disordered" evidence="1">
    <location>
        <begin position="109"/>
        <end position="132"/>
    </location>
</feature>
<evidence type="ECO:0000313" key="2">
    <source>
        <dbReference type="EMBL" id="KXH32461.1"/>
    </source>
</evidence>
<dbReference type="AlphaFoldDB" id="A0A135S9D7"/>
<keyword evidence="3" id="KW-1185">Reference proteome</keyword>
<reference evidence="2 3" key="1">
    <citation type="submission" date="2014-02" db="EMBL/GenBank/DDBJ databases">
        <title>The genome sequence of Colletotrichum nymphaeae SA-01.</title>
        <authorList>
            <person name="Baroncelli R."/>
            <person name="Thon M.R."/>
        </authorList>
    </citation>
    <scope>NUCLEOTIDE SEQUENCE [LARGE SCALE GENOMIC DNA]</scope>
    <source>
        <strain evidence="2 3">SA-01</strain>
    </source>
</reference>
<dbReference type="OrthoDB" id="10393139at2759"/>
<name>A0A135S9D7_9PEZI</name>
<protein>
    <submittedName>
        <fullName evidence="2">Uncharacterized protein</fullName>
    </submittedName>
</protein>
<comment type="caution">
    <text evidence="2">The sequence shown here is derived from an EMBL/GenBank/DDBJ whole genome shotgun (WGS) entry which is preliminary data.</text>
</comment>
<accession>A0A135S9D7</accession>
<evidence type="ECO:0000313" key="3">
    <source>
        <dbReference type="Proteomes" id="UP000070054"/>
    </source>
</evidence>
<organism evidence="2 3">
    <name type="scientific">Colletotrichum nymphaeae SA-01</name>
    <dbReference type="NCBI Taxonomy" id="1460502"/>
    <lineage>
        <taxon>Eukaryota</taxon>
        <taxon>Fungi</taxon>
        <taxon>Dikarya</taxon>
        <taxon>Ascomycota</taxon>
        <taxon>Pezizomycotina</taxon>
        <taxon>Sordariomycetes</taxon>
        <taxon>Hypocreomycetidae</taxon>
        <taxon>Glomerellales</taxon>
        <taxon>Glomerellaceae</taxon>
        <taxon>Colletotrichum</taxon>
        <taxon>Colletotrichum acutatum species complex</taxon>
    </lineage>
</organism>
<gene>
    <name evidence="2" type="ORF">CNYM01_01009</name>
</gene>
<evidence type="ECO:0000256" key="1">
    <source>
        <dbReference type="SAM" id="MobiDB-lite"/>
    </source>
</evidence>
<sequence length="132" mass="14696">MSFQASSEQFEELESPSTILTELLGNEDLSTWDPIGWPPVDLLIETDHSSALVDTALQDINPNLLDCVETNHLFQPTHCLEYDETELTVLEHRNQDVSSVSSIKSGMRRVKSFDDTKNDTNDDSNAATKSAP</sequence>
<feature type="compositionally biased region" description="Basic and acidic residues" evidence="1">
    <location>
        <begin position="111"/>
        <end position="120"/>
    </location>
</feature>
<dbReference type="EMBL" id="JEMN01001582">
    <property type="protein sequence ID" value="KXH32461.1"/>
    <property type="molecule type" value="Genomic_DNA"/>
</dbReference>
<proteinExistence type="predicted"/>
<feature type="compositionally biased region" description="Low complexity" evidence="1">
    <location>
        <begin position="123"/>
        <end position="132"/>
    </location>
</feature>
<dbReference type="Proteomes" id="UP000070054">
    <property type="component" value="Unassembled WGS sequence"/>
</dbReference>